<feature type="domain" description="C-type lectin" evidence="3">
    <location>
        <begin position="45"/>
        <end position="161"/>
    </location>
</feature>
<dbReference type="InterPro" id="IPR001304">
    <property type="entry name" value="C-type_lectin-like"/>
</dbReference>
<dbReference type="Pfam" id="PF00059">
    <property type="entry name" value="Lectin_C"/>
    <property type="match status" value="1"/>
</dbReference>
<keyword evidence="5" id="KW-1185">Reference proteome</keyword>
<evidence type="ECO:0000313" key="4">
    <source>
        <dbReference type="Ensembl" id="ENSONIP00000080423.1"/>
    </source>
</evidence>
<protein>
    <recommendedName>
        <fullName evidence="3">C-type lectin domain-containing protein</fullName>
    </recommendedName>
</protein>
<reference evidence="5" key="1">
    <citation type="submission" date="2012-01" db="EMBL/GenBank/DDBJ databases">
        <title>The Genome Sequence of Oreochromis niloticus (Nile Tilapia).</title>
        <authorList>
            <consortium name="Broad Institute Genome Assembly Team"/>
            <consortium name="Broad Institute Sequencing Platform"/>
            <person name="Di Palma F."/>
            <person name="Johnson J."/>
            <person name="Lander E.S."/>
            <person name="Lindblad-Toh K."/>
        </authorList>
    </citation>
    <scope>NUCLEOTIDE SEQUENCE [LARGE SCALE GENOMIC DNA]</scope>
</reference>
<dbReference type="GO" id="GO:0030246">
    <property type="term" value="F:carbohydrate binding"/>
    <property type="evidence" value="ECO:0007669"/>
    <property type="project" value="UniProtKB-KW"/>
</dbReference>
<accession>A0A669FB13</accession>
<keyword evidence="2" id="KW-1015">Disulfide bond</keyword>
<dbReference type="Proteomes" id="UP000005207">
    <property type="component" value="Linkage group LG3"/>
</dbReference>
<proteinExistence type="predicted"/>
<reference evidence="4" key="3">
    <citation type="submission" date="2025-09" db="UniProtKB">
        <authorList>
            <consortium name="Ensembl"/>
        </authorList>
    </citation>
    <scope>IDENTIFICATION</scope>
</reference>
<name>A0A669FB13_ORENI</name>
<reference evidence="4" key="2">
    <citation type="submission" date="2025-08" db="UniProtKB">
        <authorList>
            <consortium name="Ensembl"/>
        </authorList>
    </citation>
    <scope>IDENTIFICATION</scope>
</reference>
<dbReference type="InterPro" id="IPR050111">
    <property type="entry name" value="C-type_lectin/snaclec_domain"/>
</dbReference>
<dbReference type="PROSITE" id="PS00615">
    <property type="entry name" value="C_TYPE_LECTIN_1"/>
    <property type="match status" value="1"/>
</dbReference>
<dbReference type="InParanoid" id="A0A669FB13"/>
<sequence length="164" mass="18407">VLVVVSLGKTLYPTAYWCWPEGLMAINISCLFLPEKTCASGWRMFSCSCYLLSEKTGSWDEGRSDCRDNGADLVVIDSSEEQNFLATIINDNTWIGLTDHGTEGLWKWVDGTPLTLANWAKNEPNNGGSRHGEEDCVHIRDADQRTWNDISCTVAMKWICKKIP</sequence>
<evidence type="ECO:0000313" key="5">
    <source>
        <dbReference type="Proteomes" id="UP000005207"/>
    </source>
</evidence>
<organism evidence="4 5">
    <name type="scientific">Oreochromis niloticus</name>
    <name type="common">Nile tilapia</name>
    <name type="synonym">Tilapia nilotica</name>
    <dbReference type="NCBI Taxonomy" id="8128"/>
    <lineage>
        <taxon>Eukaryota</taxon>
        <taxon>Metazoa</taxon>
        <taxon>Chordata</taxon>
        <taxon>Craniata</taxon>
        <taxon>Vertebrata</taxon>
        <taxon>Euteleostomi</taxon>
        <taxon>Actinopterygii</taxon>
        <taxon>Neopterygii</taxon>
        <taxon>Teleostei</taxon>
        <taxon>Neoteleostei</taxon>
        <taxon>Acanthomorphata</taxon>
        <taxon>Ovalentaria</taxon>
        <taxon>Cichlomorphae</taxon>
        <taxon>Cichliformes</taxon>
        <taxon>Cichlidae</taxon>
        <taxon>African cichlids</taxon>
        <taxon>Pseudocrenilabrinae</taxon>
        <taxon>Oreochromini</taxon>
        <taxon>Oreochromis</taxon>
    </lineage>
</organism>
<dbReference type="InterPro" id="IPR016186">
    <property type="entry name" value="C-type_lectin-like/link_sf"/>
</dbReference>
<dbReference type="GeneTree" id="ENSGT01030000234575"/>
<dbReference type="SUPFAM" id="SSF56436">
    <property type="entry name" value="C-type lectin-like"/>
    <property type="match status" value="1"/>
</dbReference>
<dbReference type="InterPro" id="IPR033989">
    <property type="entry name" value="CD209-like_CTLD"/>
</dbReference>
<dbReference type="CDD" id="cd03590">
    <property type="entry name" value="CLECT_DC-SIGN_like"/>
    <property type="match status" value="1"/>
</dbReference>
<evidence type="ECO:0000256" key="1">
    <source>
        <dbReference type="ARBA" id="ARBA00022734"/>
    </source>
</evidence>
<dbReference type="InterPro" id="IPR016187">
    <property type="entry name" value="CTDL_fold"/>
</dbReference>
<evidence type="ECO:0000256" key="2">
    <source>
        <dbReference type="ARBA" id="ARBA00023157"/>
    </source>
</evidence>
<dbReference type="PROSITE" id="PS50041">
    <property type="entry name" value="C_TYPE_LECTIN_2"/>
    <property type="match status" value="1"/>
</dbReference>
<dbReference type="SMART" id="SM00034">
    <property type="entry name" value="CLECT"/>
    <property type="match status" value="1"/>
</dbReference>
<dbReference type="InterPro" id="IPR018378">
    <property type="entry name" value="C-type_lectin_CS"/>
</dbReference>
<dbReference type="PANTHER" id="PTHR22803">
    <property type="entry name" value="MANNOSE, PHOSPHOLIPASE, LECTIN RECEPTOR RELATED"/>
    <property type="match status" value="1"/>
</dbReference>
<dbReference type="OMA" id="MAINISC"/>
<keyword evidence="1" id="KW-0430">Lectin</keyword>
<evidence type="ECO:0000259" key="3">
    <source>
        <dbReference type="PROSITE" id="PS50041"/>
    </source>
</evidence>
<dbReference type="Gene3D" id="3.10.100.10">
    <property type="entry name" value="Mannose-Binding Protein A, subunit A"/>
    <property type="match status" value="1"/>
</dbReference>
<dbReference type="AlphaFoldDB" id="A0A669FB13"/>
<dbReference type="Ensembl" id="ENSONIT00000069233.1">
    <property type="protein sequence ID" value="ENSONIP00000080423.1"/>
    <property type="gene ID" value="ENSONIG00000032301.1"/>
</dbReference>